<reference evidence="2" key="1">
    <citation type="journal article" date="2019" name="Int. J. Syst. Evol. Microbiol.">
        <title>The Global Catalogue of Microorganisms (GCM) 10K type strain sequencing project: providing services to taxonomists for standard genome sequencing and annotation.</title>
        <authorList>
            <consortium name="The Broad Institute Genomics Platform"/>
            <consortium name="The Broad Institute Genome Sequencing Center for Infectious Disease"/>
            <person name="Wu L."/>
            <person name="Ma J."/>
        </authorList>
    </citation>
    <scope>NUCLEOTIDE SEQUENCE [LARGE SCALE GENOMIC DNA]</scope>
    <source>
        <strain evidence="2">JCM 4733</strain>
    </source>
</reference>
<comment type="caution">
    <text evidence="1">The sequence shown here is derived from an EMBL/GenBank/DDBJ whole genome shotgun (WGS) entry which is preliminary data.</text>
</comment>
<name>A0ABQ3DDD7_9ACTN</name>
<proteinExistence type="predicted"/>
<gene>
    <name evidence="1" type="ORF">GCM10010345_93890</name>
</gene>
<organism evidence="1 2">
    <name type="scientific">Streptomyces canarius</name>
    <dbReference type="NCBI Taxonomy" id="285453"/>
    <lineage>
        <taxon>Bacteria</taxon>
        <taxon>Bacillati</taxon>
        <taxon>Actinomycetota</taxon>
        <taxon>Actinomycetes</taxon>
        <taxon>Kitasatosporales</taxon>
        <taxon>Streptomycetaceae</taxon>
        <taxon>Streptomyces</taxon>
    </lineage>
</organism>
<evidence type="ECO:0000313" key="2">
    <source>
        <dbReference type="Proteomes" id="UP000653644"/>
    </source>
</evidence>
<protein>
    <submittedName>
        <fullName evidence="1">Uncharacterized protein</fullName>
    </submittedName>
</protein>
<keyword evidence="2" id="KW-1185">Reference proteome</keyword>
<dbReference type="EMBL" id="BMVN01000124">
    <property type="protein sequence ID" value="GHA77480.1"/>
    <property type="molecule type" value="Genomic_DNA"/>
</dbReference>
<accession>A0ABQ3DDD7</accession>
<sequence length="174" mass="18649">MAVSAMFQTASTFWRPVKPPKLTCWLTSAAGCWLWPSNSATFWPLMKYCQFVVACRAVLCQVNVAVVPTGVTFQPAGHGLGREHPPEVVGCDAQRFAGLVAQPHPFQGLAKQAGDRVVAHDLCLPVVAVLEEVRQQRPGDAFVVVVSGGKQDLAAVGVPQAFDDRGQDARQVPG</sequence>
<evidence type="ECO:0000313" key="1">
    <source>
        <dbReference type="EMBL" id="GHA77480.1"/>
    </source>
</evidence>
<dbReference type="Proteomes" id="UP000653644">
    <property type="component" value="Unassembled WGS sequence"/>
</dbReference>